<feature type="transmembrane region" description="Helical" evidence="6">
    <location>
        <begin position="116"/>
        <end position="141"/>
    </location>
</feature>
<feature type="transmembrane region" description="Helical" evidence="6">
    <location>
        <begin position="6"/>
        <end position="27"/>
    </location>
</feature>
<comment type="subcellular location">
    <subcellularLocation>
        <location evidence="1">Cell membrane</location>
        <topology evidence="1">Multi-pass membrane protein</topology>
    </subcellularLocation>
</comment>
<organism evidence="7">
    <name type="scientific">Streptomyces sp. R39</name>
    <dbReference type="NCBI Taxonomy" id="3238631"/>
    <lineage>
        <taxon>Bacteria</taxon>
        <taxon>Bacillati</taxon>
        <taxon>Actinomycetota</taxon>
        <taxon>Actinomycetes</taxon>
        <taxon>Kitasatosporales</taxon>
        <taxon>Streptomycetaceae</taxon>
        <taxon>Streptomyces</taxon>
    </lineage>
</organism>
<dbReference type="PANTHER" id="PTHR30086:SF20">
    <property type="entry name" value="ARGININE EXPORTER PROTEIN ARGO-RELATED"/>
    <property type="match status" value="1"/>
</dbReference>
<protein>
    <submittedName>
        <fullName evidence="7">LysE family transporter</fullName>
    </submittedName>
</protein>
<feature type="transmembrane region" description="Helical" evidence="6">
    <location>
        <begin position="39"/>
        <end position="68"/>
    </location>
</feature>
<keyword evidence="2" id="KW-1003">Cell membrane</keyword>
<dbReference type="InterPro" id="IPR001123">
    <property type="entry name" value="LeuE-type"/>
</dbReference>
<dbReference type="AlphaFoldDB" id="A0AB39QK50"/>
<dbReference type="PANTHER" id="PTHR30086">
    <property type="entry name" value="ARGININE EXPORTER PROTEIN ARGO"/>
    <property type="match status" value="1"/>
</dbReference>
<evidence type="ECO:0000313" key="7">
    <source>
        <dbReference type="EMBL" id="XDQ41344.1"/>
    </source>
</evidence>
<evidence type="ECO:0000256" key="5">
    <source>
        <dbReference type="ARBA" id="ARBA00023136"/>
    </source>
</evidence>
<evidence type="ECO:0000256" key="4">
    <source>
        <dbReference type="ARBA" id="ARBA00022989"/>
    </source>
</evidence>
<dbReference type="Pfam" id="PF01810">
    <property type="entry name" value="LysE"/>
    <property type="match status" value="1"/>
</dbReference>
<reference evidence="7" key="1">
    <citation type="submission" date="2024-07" db="EMBL/GenBank/DDBJ databases">
        <authorList>
            <person name="Yu S.T."/>
        </authorList>
    </citation>
    <scope>NUCLEOTIDE SEQUENCE</scope>
    <source>
        <strain evidence="7">R39</strain>
    </source>
</reference>
<evidence type="ECO:0000256" key="2">
    <source>
        <dbReference type="ARBA" id="ARBA00022475"/>
    </source>
</evidence>
<dbReference type="GO" id="GO:0015171">
    <property type="term" value="F:amino acid transmembrane transporter activity"/>
    <property type="evidence" value="ECO:0007669"/>
    <property type="project" value="TreeGrafter"/>
</dbReference>
<feature type="transmembrane region" description="Helical" evidence="6">
    <location>
        <begin position="153"/>
        <end position="176"/>
    </location>
</feature>
<evidence type="ECO:0000256" key="6">
    <source>
        <dbReference type="SAM" id="Phobius"/>
    </source>
</evidence>
<sequence>MTATLVAGLLAGYGIAVPVGAVGTYLVSLTARTSLRTGACAALGVATADGLYALLAAAGGAALAAALLPVLGPLRLVSALVLVALAVRGAALALRQFRERRLAARAERPVPGPGRAYLGLLGITLLNPTTVIYFAALVVGTRSAEPVRPVEQGVFVLAAFAASASWQLLLASGGALLGRALTGHRGRLITALLSSCVMLGLAARMALQPG</sequence>
<feature type="transmembrane region" description="Helical" evidence="6">
    <location>
        <begin position="188"/>
        <end position="207"/>
    </location>
</feature>
<dbReference type="GO" id="GO:0005886">
    <property type="term" value="C:plasma membrane"/>
    <property type="evidence" value="ECO:0007669"/>
    <property type="project" value="UniProtKB-SubCell"/>
</dbReference>
<proteinExistence type="predicted"/>
<keyword evidence="5 6" id="KW-0472">Membrane</keyword>
<accession>A0AB39QK50</accession>
<evidence type="ECO:0000256" key="1">
    <source>
        <dbReference type="ARBA" id="ARBA00004651"/>
    </source>
</evidence>
<feature type="transmembrane region" description="Helical" evidence="6">
    <location>
        <begin position="74"/>
        <end position="95"/>
    </location>
</feature>
<name>A0AB39QK50_9ACTN</name>
<keyword evidence="3 6" id="KW-0812">Transmembrane</keyword>
<dbReference type="EMBL" id="CP163441">
    <property type="protein sequence ID" value="XDQ41344.1"/>
    <property type="molecule type" value="Genomic_DNA"/>
</dbReference>
<evidence type="ECO:0000256" key="3">
    <source>
        <dbReference type="ARBA" id="ARBA00022692"/>
    </source>
</evidence>
<gene>
    <name evidence="7" type="ORF">AB5J52_03105</name>
</gene>
<keyword evidence="4 6" id="KW-1133">Transmembrane helix</keyword>
<dbReference type="RefSeq" id="WP_369221012.1">
    <property type="nucleotide sequence ID" value="NZ_CP163441.1"/>
</dbReference>